<dbReference type="PANTHER" id="PTHR11439">
    <property type="entry name" value="GAG-POL-RELATED RETROTRANSPOSON"/>
    <property type="match status" value="1"/>
</dbReference>
<feature type="domain" description="Reverse transcriptase Ty1/copia-type" evidence="1">
    <location>
        <begin position="2"/>
        <end position="72"/>
    </location>
</feature>
<dbReference type="InterPro" id="IPR013103">
    <property type="entry name" value="RVT_2"/>
</dbReference>
<evidence type="ECO:0000313" key="3">
    <source>
        <dbReference type="Proteomes" id="UP001454036"/>
    </source>
</evidence>
<organism evidence="2 3">
    <name type="scientific">Lithospermum erythrorhizon</name>
    <name type="common">Purple gromwell</name>
    <name type="synonym">Lithospermum officinale var. erythrorhizon</name>
    <dbReference type="NCBI Taxonomy" id="34254"/>
    <lineage>
        <taxon>Eukaryota</taxon>
        <taxon>Viridiplantae</taxon>
        <taxon>Streptophyta</taxon>
        <taxon>Embryophyta</taxon>
        <taxon>Tracheophyta</taxon>
        <taxon>Spermatophyta</taxon>
        <taxon>Magnoliopsida</taxon>
        <taxon>eudicotyledons</taxon>
        <taxon>Gunneridae</taxon>
        <taxon>Pentapetalae</taxon>
        <taxon>asterids</taxon>
        <taxon>lamiids</taxon>
        <taxon>Boraginales</taxon>
        <taxon>Boraginaceae</taxon>
        <taxon>Boraginoideae</taxon>
        <taxon>Lithospermeae</taxon>
        <taxon>Lithospermum</taxon>
    </lineage>
</organism>
<protein>
    <recommendedName>
        <fullName evidence="1">Reverse transcriptase Ty1/copia-type domain-containing protein</fullName>
    </recommendedName>
</protein>
<dbReference type="PANTHER" id="PTHR11439:SF498">
    <property type="entry name" value="DNAK FAMILY PROTEIN"/>
    <property type="match status" value="1"/>
</dbReference>
<name>A0AAV3R157_LITER</name>
<dbReference type="Proteomes" id="UP001454036">
    <property type="component" value="Unassembled WGS sequence"/>
</dbReference>
<sequence>MSIVKSVLAVAAYHHWNLYQLDVNNKFLHGELGEEVYMRPPDGVQLPQGTVCRLMKSLYDLKQASRKWSPCFCFFDHFRRSVTGYLITLGGSPITWKSKKQTTVSRSTAEAEYRAMAQASTEITWLVRLIADLGVVDLQLVTLFCDDTSAIHIAKNPLADILTKILPSPQHRHLLSKIGLLHSTSHPACGGVSIQQLNN</sequence>
<comment type="caution">
    <text evidence="2">The sequence shown here is derived from an EMBL/GenBank/DDBJ whole genome shotgun (WGS) entry which is preliminary data.</text>
</comment>
<gene>
    <name evidence="2" type="ORF">LIER_24116</name>
</gene>
<dbReference type="EMBL" id="BAABME010006941">
    <property type="protein sequence ID" value="GAA0169688.1"/>
    <property type="molecule type" value="Genomic_DNA"/>
</dbReference>
<reference evidence="2 3" key="1">
    <citation type="submission" date="2024-01" db="EMBL/GenBank/DDBJ databases">
        <title>The complete chloroplast genome sequence of Lithospermum erythrorhizon: insights into the phylogenetic relationship among Boraginaceae species and the maternal lineages of purple gromwells.</title>
        <authorList>
            <person name="Okada T."/>
            <person name="Watanabe K."/>
        </authorList>
    </citation>
    <scope>NUCLEOTIDE SEQUENCE [LARGE SCALE GENOMIC DNA]</scope>
</reference>
<dbReference type="Pfam" id="PF07727">
    <property type="entry name" value="RVT_2"/>
    <property type="match status" value="1"/>
</dbReference>
<accession>A0AAV3R157</accession>
<dbReference type="AlphaFoldDB" id="A0AAV3R157"/>
<proteinExistence type="predicted"/>
<keyword evidence="3" id="KW-1185">Reference proteome</keyword>
<evidence type="ECO:0000259" key="1">
    <source>
        <dbReference type="Pfam" id="PF07727"/>
    </source>
</evidence>
<evidence type="ECO:0000313" key="2">
    <source>
        <dbReference type="EMBL" id="GAA0169688.1"/>
    </source>
</evidence>
<dbReference type="CDD" id="cd09272">
    <property type="entry name" value="RNase_HI_RT_Ty1"/>
    <property type="match status" value="1"/>
</dbReference>